<name>A0A1I3GMB4_9PLAN</name>
<protein>
    <recommendedName>
        <fullName evidence="4">WD40-like Beta Propeller Repeat</fullName>
    </recommendedName>
</protein>
<dbReference type="EMBL" id="FOQD01000007">
    <property type="protein sequence ID" value="SFI24635.1"/>
    <property type="molecule type" value="Genomic_DNA"/>
</dbReference>
<organism evidence="2 3">
    <name type="scientific">Planctomicrobium piriforme</name>
    <dbReference type="NCBI Taxonomy" id="1576369"/>
    <lineage>
        <taxon>Bacteria</taxon>
        <taxon>Pseudomonadati</taxon>
        <taxon>Planctomycetota</taxon>
        <taxon>Planctomycetia</taxon>
        <taxon>Planctomycetales</taxon>
        <taxon>Planctomycetaceae</taxon>
        <taxon>Planctomicrobium</taxon>
    </lineage>
</organism>
<keyword evidence="1" id="KW-1133">Transmembrane helix</keyword>
<sequence>MPISQTSSVARLPGWTLRSALIALATGIALWVLGQLAWSWWKQPARFPKGPNGPPAIQAPSRLQQLRPRATVPPTLPSLTPGVPELVPGFEHVPWLKSPTLTGDLKTIVYVTYAGAERLDDLVIANRDSITQAFRDHQVLQGLCTQQREAHPALSADGLELLFVRQTTPSRIWIARRAHRGAAFEAPREVQFQGDVSPEEHYDAPQFLDAGGIHFVVSDVEFTRRRQLLARRISPNKFAVTGALAIANPWPRYFLTTKGRLAYFPAEEGIFLTAQQARTQEYVPPELLLPAATIGGELTKFDDTIWVNPQEDLIFYCSPGPGTGQAKRRLWMVRY</sequence>
<dbReference type="AlphaFoldDB" id="A0A1I3GMB4"/>
<feature type="transmembrane region" description="Helical" evidence="1">
    <location>
        <begin position="20"/>
        <end position="41"/>
    </location>
</feature>
<evidence type="ECO:0008006" key="4">
    <source>
        <dbReference type="Google" id="ProtNLM"/>
    </source>
</evidence>
<evidence type="ECO:0000256" key="1">
    <source>
        <dbReference type="SAM" id="Phobius"/>
    </source>
</evidence>
<keyword evidence="3" id="KW-1185">Reference proteome</keyword>
<gene>
    <name evidence="2" type="ORF">SAMN05421753_10755</name>
</gene>
<proteinExistence type="predicted"/>
<reference evidence="3" key="1">
    <citation type="submission" date="2016-10" db="EMBL/GenBank/DDBJ databases">
        <authorList>
            <person name="Varghese N."/>
            <person name="Submissions S."/>
        </authorList>
    </citation>
    <scope>NUCLEOTIDE SEQUENCE [LARGE SCALE GENOMIC DNA]</scope>
    <source>
        <strain evidence="3">DSM 26348</strain>
    </source>
</reference>
<dbReference type="Proteomes" id="UP000199518">
    <property type="component" value="Unassembled WGS sequence"/>
</dbReference>
<evidence type="ECO:0000313" key="3">
    <source>
        <dbReference type="Proteomes" id="UP000199518"/>
    </source>
</evidence>
<accession>A0A1I3GMB4</accession>
<evidence type="ECO:0000313" key="2">
    <source>
        <dbReference type="EMBL" id="SFI24635.1"/>
    </source>
</evidence>
<keyword evidence="1" id="KW-0812">Transmembrane</keyword>
<keyword evidence="1" id="KW-0472">Membrane</keyword>
<dbReference type="STRING" id="1576369.SAMN05421753_10755"/>